<dbReference type="PANTHER" id="PTHR34598:SF3">
    <property type="entry name" value="OXIDOREDUCTASE AN1597"/>
    <property type="match status" value="1"/>
</dbReference>
<reference evidence="2 3" key="1">
    <citation type="submission" date="2016-05" db="EMBL/GenBank/DDBJ databases">
        <title>A degradative enzymes factory behind the ericoid mycorrhizal symbiosis.</title>
        <authorList>
            <consortium name="DOE Joint Genome Institute"/>
            <person name="Martino E."/>
            <person name="Morin E."/>
            <person name="Grelet G."/>
            <person name="Kuo A."/>
            <person name="Kohler A."/>
            <person name="Daghino S."/>
            <person name="Barry K."/>
            <person name="Choi C."/>
            <person name="Cichocki N."/>
            <person name="Clum A."/>
            <person name="Copeland A."/>
            <person name="Hainaut M."/>
            <person name="Haridas S."/>
            <person name="Labutti K."/>
            <person name="Lindquist E."/>
            <person name="Lipzen A."/>
            <person name="Khouja H.-R."/>
            <person name="Murat C."/>
            <person name="Ohm R."/>
            <person name="Olson A."/>
            <person name="Spatafora J."/>
            <person name="Veneault-Fourrey C."/>
            <person name="Henrissat B."/>
            <person name="Grigoriev I."/>
            <person name="Martin F."/>
            <person name="Perotto S."/>
        </authorList>
    </citation>
    <scope>NUCLEOTIDE SEQUENCE [LARGE SCALE GENOMIC DNA]</scope>
    <source>
        <strain evidence="2 3">UAMH 7357</strain>
    </source>
</reference>
<dbReference type="PANTHER" id="PTHR34598">
    <property type="entry name" value="BLL6449 PROTEIN"/>
    <property type="match status" value="1"/>
</dbReference>
<organism evidence="2 3">
    <name type="scientific">Hyaloscypha hepaticicola</name>
    <dbReference type="NCBI Taxonomy" id="2082293"/>
    <lineage>
        <taxon>Eukaryota</taxon>
        <taxon>Fungi</taxon>
        <taxon>Dikarya</taxon>
        <taxon>Ascomycota</taxon>
        <taxon>Pezizomycotina</taxon>
        <taxon>Leotiomycetes</taxon>
        <taxon>Helotiales</taxon>
        <taxon>Hyaloscyphaceae</taxon>
        <taxon>Hyaloscypha</taxon>
    </lineage>
</organism>
<evidence type="ECO:0000313" key="2">
    <source>
        <dbReference type="EMBL" id="PMD13792.1"/>
    </source>
</evidence>
<sequence length="316" mass="36289">MVSQGETLIFSFPQSDLNSDSKNKNIPAVISPPASTSRNVQAEISYYTPPKDGGPELPIYMKDEKTRVTKNRDNFQPVTIYDVRGSGVEHTLDKSGIQYIHQQILTKDFDNDAVIKESYYPEITNLLYKVTGATKVHIFQHVVRKPRTREKQTIPAELQRPVRGAHIDQSYSYAPELVKAIFPGPEGECLLRCRFQIINVWRPIKTIYKDPFAVLDARTVLEEELVPIKVVYPTYQFESVQVRHPSEERKYGGHSWYYMSQQTPEEVLAFKIFDSKTDGRARRVPHSSFTDAEFEGCEARQSVEVRALVFHEDDVE</sequence>
<dbReference type="STRING" id="1745343.A0A2J6PIC0"/>
<evidence type="ECO:0000313" key="3">
    <source>
        <dbReference type="Proteomes" id="UP000235672"/>
    </source>
</evidence>
<proteinExistence type="inferred from homology"/>
<gene>
    <name evidence="2" type="ORF">NA56DRAFT_637203</name>
</gene>
<protein>
    <submittedName>
        <fullName evidence="2">Methyltransferas-like protein</fullName>
    </submittedName>
</protein>
<dbReference type="Proteomes" id="UP000235672">
    <property type="component" value="Unassembled WGS sequence"/>
</dbReference>
<name>A0A2J6PIC0_9HELO</name>
<evidence type="ECO:0000256" key="1">
    <source>
        <dbReference type="ARBA" id="ARBA00023604"/>
    </source>
</evidence>
<dbReference type="NCBIfam" id="NF041278">
    <property type="entry name" value="CmcJ_NvfI_EfuI"/>
    <property type="match status" value="1"/>
</dbReference>
<dbReference type="InterPro" id="IPR044053">
    <property type="entry name" value="AsaB-like"/>
</dbReference>
<dbReference type="GO" id="GO:0016491">
    <property type="term" value="F:oxidoreductase activity"/>
    <property type="evidence" value="ECO:0007669"/>
    <property type="project" value="InterPro"/>
</dbReference>
<keyword evidence="3" id="KW-1185">Reference proteome</keyword>
<dbReference type="EMBL" id="KZ613527">
    <property type="protein sequence ID" value="PMD13792.1"/>
    <property type="molecule type" value="Genomic_DNA"/>
</dbReference>
<dbReference type="AlphaFoldDB" id="A0A2J6PIC0"/>
<dbReference type="OrthoDB" id="412788at2759"/>
<accession>A0A2J6PIC0</accession>
<comment type="similarity">
    <text evidence="1">Belongs to the asaB hydroxylase/desaturase family.</text>
</comment>